<dbReference type="OrthoDB" id="640742at2759"/>
<feature type="non-terminal residue" evidence="4">
    <location>
        <position position="1"/>
    </location>
</feature>
<comment type="similarity">
    <text evidence="1">Belongs to the caleosin family.</text>
</comment>
<accession>A0A5C3NHM2</accession>
<keyword evidence="5" id="KW-1185">Reference proteome</keyword>
<dbReference type="PANTHER" id="PTHR31495">
    <property type="entry name" value="PEROXYGENASE 3-RELATED"/>
    <property type="match status" value="1"/>
</dbReference>
<dbReference type="GO" id="GO:0004497">
    <property type="term" value="F:monooxygenase activity"/>
    <property type="evidence" value="ECO:0007669"/>
    <property type="project" value="TreeGrafter"/>
</dbReference>
<dbReference type="Proteomes" id="UP000305948">
    <property type="component" value="Unassembled WGS sequence"/>
</dbReference>
<protein>
    <submittedName>
        <fullName evidence="4">Caleosin domain-containing protein</fullName>
    </submittedName>
</protein>
<dbReference type="EMBL" id="ML213503">
    <property type="protein sequence ID" value="TFK56892.1"/>
    <property type="molecule type" value="Genomic_DNA"/>
</dbReference>
<dbReference type="InterPro" id="IPR007736">
    <property type="entry name" value="Caleosin-related"/>
</dbReference>
<dbReference type="Pfam" id="PF05042">
    <property type="entry name" value="Caleosin"/>
    <property type="match status" value="1"/>
</dbReference>
<dbReference type="AlphaFoldDB" id="A0A5C3NHM2"/>
<evidence type="ECO:0000256" key="2">
    <source>
        <dbReference type="SAM" id="MobiDB-lite"/>
    </source>
</evidence>
<feature type="region of interest" description="Disordered" evidence="2">
    <location>
        <begin position="1"/>
        <end position="27"/>
    </location>
</feature>
<gene>
    <name evidence="4" type="ORF">OE88DRAFT_1620246</name>
</gene>
<evidence type="ECO:0000256" key="1">
    <source>
        <dbReference type="ARBA" id="ARBA00006765"/>
    </source>
</evidence>
<dbReference type="PANTHER" id="PTHR31495:SF0">
    <property type="entry name" value="BINDING PROTEIN CALEOSIN, PUTATIVE (AFU_ORTHOLOGUE AFUA_5G13750)-RELATED"/>
    <property type="match status" value="1"/>
</dbReference>
<keyword evidence="3" id="KW-1133">Transmembrane helix</keyword>
<evidence type="ECO:0000256" key="3">
    <source>
        <dbReference type="SAM" id="Phobius"/>
    </source>
</evidence>
<dbReference type="STRING" id="5364.A0A5C3NHM2"/>
<organism evidence="4 5">
    <name type="scientific">Heliocybe sulcata</name>
    <dbReference type="NCBI Taxonomy" id="5364"/>
    <lineage>
        <taxon>Eukaryota</taxon>
        <taxon>Fungi</taxon>
        <taxon>Dikarya</taxon>
        <taxon>Basidiomycota</taxon>
        <taxon>Agaricomycotina</taxon>
        <taxon>Agaricomycetes</taxon>
        <taxon>Gloeophyllales</taxon>
        <taxon>Gloeophyllaceae</taxon>
        <taxon>Heliocybe</taxon>
    </lineage>
</organism>
<proteinExistence type="inferred from homology"/>
<sequence length="207" mass="23744">PGVARPNQAATRAHPEGTTGDAYNREHSKESVLQQHCNFFDRDRDGVIWPTDTFRGFYQLGFGLFLSLLSTVIIHTFFAYPTQEWWQWIPDPLFRIHTERIHRDKHGSDSGSYDNYGGFVPQKFEDFFERYSSLPGKDGLTVLDTVKGIVGQRCVFDPIGWGGASFEWLATWILLWPADGIMKKEDVRGIYDGSIFWSVAKKRGVKF</sequence>
<feature type="transmembrane region" description="Helical" evidence="3">
    <location>
        <begin position="57"/>
        <end position="80"/>
    </location>
</feature>
<reference evidence="4 5" key="1">
    <citation type="journal article" date="2019" name="Nat. Ecol. Evol.">
        <title>Megaphylogeny resolves global patterns of mushroom evolution.</title>
        <authorList>
            <person name="Varga T."/>
            <person name="Krizsan K."/>
            <person name="Foldi C."/>
            <person name="Dima B."/>
            <person name="Sanchez-Garcia M."/>
            <person name="Sanchez-Ramirez S."/>
            <person name="Szollosi G.J."/>
            <person name="Szarkandi J.G."/>
            <person name="Papp V."/>
            <person name="Albert L."/>
            <person name="Andreopoulos W."/>
            <person name="Angelini C."/>
            <person name="Antonin V."/>
            <person name="Barry K.W."/>
            <person name="Bougher N.L."/>
            <person name="Buchanan P."/>
            <person name="Buyck B."/>
            <person name="Bense V."/>
            <person name="Catcheside P."/>
            <person name="Chovatia M."/>
            <person name="Cooper J."/>
            <person name="Damon W."/>
            <person name="Desjardin D."/>
            <person name="Finy P."/>
            <person name="Geml J."/>
            <person name="Haridas S."/>
            <person name="Hughes K."/>
            <person name="Justo A."/>
            <person name="Karasinski D."/>
            <person name="Kautmanova I."/>
            <person name="Kiss B."/>
            <person name="Kocsube S."/>
            <person name="Kotiranta H."/>
            <person name="LaButti K.M."/>
            <person name="Lechner B.E."/>
            <person name="Liimatainen K."/>
            <person name="Lipzen A."/>
            <person name="Lukacs Z."/>
            <person name="Mihaltcheva S."/>
            <person name="Morgado L.N."/>
            <person name="Niskanen T."/>
            <person name="Noordeloos M.E."/>
            <person name="Ohm R.A."/>
            <person name="Ortiz-Santana B."/>
            <person name="Ovrebo C."/>
            <person name="Racz N."/>
            <person name="Riley R."/>
            <person name="Savchenko A."/>
            <person name="Shiryaev A."/>
            <person name="Soop K."/>
            <person name="Spirin V."/>
            <person name="Szebenyi C."/>
            <person name="Tomsovsky M."/>
            <person name="Tulloss R.E."/>
            <person name="Uehling J."/>
            <person name="Grigoriev I.V."/>
            <person name="Vagvolgyi C."/>
            <person name="Papp T."/>
            <person name="Martin F.M."/>
            <person name="Miettinen O."/>
            <person name="Hibbett D.S."/>
            <person name="Nagy L.G."/>
        </authorList>
    </citation>
    <scope>NUCLEOTIDE SEQUENCE [LARGE SCALE GENOMIC DNA]</scope>
    <source>
        <strain evidence="4 5">OMC1185</strain>
    </source>
</reference>
<name>A0A5C3NHM2_9AGAM</name>
<keyword evidence="3" id="KW-0472">Membrane</keyword>
<dbReference type="GO" id="GO:0005509">
    <property type="term" value="F:calcium ion binding"/>
    <property type="evidence" value="ECO:0007669"/>
    <property type="project" value="TreeGrafter"/>
</dbReference>
<evidence type="ECO:0000313" key="4">
    <source>
        <dbReference type="EMBL" id="TFK56892.1"/>
    </source>
</evidence>
<evidence type="ECO:0000313" key="5">
    <source>
        <dbReference type="Proteomes" id="UP000305948"/>
    </source>
</evidence>
<keyword evidence="3" id="KW-0812">Transmembrane</keyword>